<accession>A0A5B7EQ29</accession>
<proteinExistence type="predicted"/>
<organism evidence="3 4">
    <name type="scientific">Portunus trituberculatus</name>
    <name type="common">Swimming crab</name>
    <name type="synonym">Neptunus trituberculatus</name>
    <dbReference type="NCBI Taxonomy" id="210409"/>
    <lineage>
        <taxon>Eukaryota</taxon>
        <taxon>Metazoa</taxon>
        <taxon>Ecdysozoa</taxon>
        <taxon>Arthropoda</taxon>
        <taxon>Crustacea</taxon>
        <taxon>Multicrustacea</taxon>
        <taxon>Malacostraca</taxon>
        <taxon>Eumalacostraca</taxon>
        <taxon>Eucarida</taxon>
        <taxon>Decapoda</taxon>
        <taxon>Pleocyemata</taxon>
        <taxon>Brachyura</taxon>
        <taxon>Eubrachyura</taxon>
        <taxon>Portunoidea</taxon>
        <taxon>Portunidae</taxon>
        <taxon>Portuninae</taxon>
        <taxon>Portunus</taxon>
    </lineage>
</organism>
<gene>
    <name evidence="3" type="ORF">E2C01_030297</name>
</gene>
<reference evidence="3 4" key="1">
    <citation type="submission" date="2019-05" db="EMBL/GenBank/DDBJ databases">
        <title>Another draft genome of Portunus trituberculatus and its Hox gene families provides insights of decapod evolution.</title>
        <authorList>
            <person name="Jeong J.-H."/>
            <person name="Song I."/>
            <person name="Kim S."/>
            <person name="Choi T."/>
            <person name="Kim D."/>
            <person name="Ryu S."/>
            <person name="Kim W."/>
        </authorList>
    </citation>
    <scope>NUCLEOTIDE SEQUENCE [LARGE SCALE GENOMIC DNA]</scope>
    <source>
        <tissue evidence="3">Muscle</tissue>
    </source>
</reference>
<evidence type="ECO:0000256" key="2">
    <source>
        <dbReference type="SAM" id="Phobius"/>
    </source>
</evidence>
<protein>
    <submittedName>
        <fullName evidence="3">Uncharacterized protein</fullName>
    </submittedName>
</protein>
<feature type="region of interest" description="Disordered" evidence="1">
    <location>
        <begin position="54"/>
        <end position="73"/>
    </location>
</feature>
<dbReference type="Proteomes" id="UP000324222">
    <property type="component" value="Unassembled WGS sequence"/>
</dbReference>
<keyword evidence="2" id="KW-0472">Membrane</keyword>
<evidence type="ECO:0000313" key="3">
    <source>
        <dbReference type="EMBL" id="MPC36830.1"/>
    </source>
</evidence>
<name>A0A5B7EQ29_PORTR</name>
<feature type="transmembrane region" description="Helical" evidence="2">
    <location>
        <begin position="26"/>
        <end position="48"/>
    </location>
</feature>
<keyword evidence="2" id="KW-0812">Transmembrane</keyword>
<dbReference type="AlphaFoldDB" id="A0A5B7EQ29"/>
<dbReference type="EMBL" id="VSRR010003617">
    <property type="protein sequence ID" value="MPC36830.1"/>
    <property type="molecule type" value="Genomic_DNA"/>
</dbReference>
<evidence type="ECO:0000256" key="1">
    <source>
        <dbReference type="SAM" id="MobiDB-lite"/>
    </source>
</evidence>
<evidence type="ECO:0000313" key="4">
    <source>
        <dbReference type="Proteomes" id="UP000324222"/>
    </source>
</evidence>
<keyword evidence="4" id="KW-1185">Reference proteome</keyword>
<comment type="caution">
    <text evidence="3">The sequence shown here is derived from an EMBL/GenBank/DDBJ whole genome shotgun (WGS) entry which is preliminary data.</text>
</comment>
<keyword evidence="2" id="KW-1133">Transmembrane helix</keyword>
<sequence>MLASGLPFTLTSCLLSTTVTPPGRHAHVAAVAVAGEALLTLITGLGVARKVKPMSSYHAPRTPRSFSPAARSRERLHDALRQTDMHHLTLKCRNSN</sequence>